<evidence type="ECO:0008006" key="3">
    <source>
        <dbReference type="Google" id="ProtNLM"/>
    </source>
</evidence>
<comment type="caution">
    <text evidence="1">The sequence shown here is derived from an EMBL/GenBank/DDBJ whole genome shotgun (WGS) entry which is preliminary data.</text>
</comment>
<dbReference type="EMBL" id="CAJHOE010000002">
    <property type="protein sequence ID" value="CAD7288227.1"/>
    <property type="molecule type" value="Genomic_DNA"/>
</dbReference>
<sequence length="166" mass="18313">MSALTAQAITGGNLFIDGIGKLGELKSAELPKFEFETLETGTAIGKYELVLPTLKPLTCTLEVNNVNMLYFATLNTNIPQVFYIKKNLTAQHGEHTKITATFTGNVKVLETPKFEMNAEAVLKLEIACTFVKYDINDAPAVIYDVENAIHMVGGVDLYEKIRKNIL</sequence>
<dbReference type="Pfam" id="PF04985">
    <property type="entry name" value="Phage_tube"/>
    <property type="match status" value="1"/>
</dbReference>
<evidence type="ECO:0000313" key="2">
    <source>
        <dbReference type="Proteomes" id="UP000789359"/>
    </source>
</evidence>
<protein>
    <recommendedName>
        <fullName evidence="3">Phage tail protein</fullName>
    </recommendedName>
</protein>
<organism evidence="1 2">
    <name type="scientific">Campylobacter suis</name>
    <dbReference type="NCBI Taxonomy" id="2790657"/>
    <lineage>
        <taxon>Bacteria</taxon>
        <taxon>Pseudomonadati</taxon>
        <taxon>Campylobacterota</taxon>
        <taxon>Epsilonproteobacteria</taxon>
        <taxon>Campylobacterales</taxon>
        <taxon>Campylobacteraceae</taxon>
        <taxon>Campylobacter</taxon>
    </lineage>
</organism>
<keyword evidence="2" id="KW-1185">Reference proteome</keyword>
<gene>
    <name evidence="1" type="ORF">LMG8286_01201</name>
</gene>
<accession>A0ABM8Q5X6</accession>
<dbReference type="RefSeq" id="WP_230056955.1">
    <property type="nucleotide sequence ID" value="NZ_CAJHOE010000002.1"/>
</dbReference>
<dbReference type="InterPro" id="IPR006498">
    <property type="entry name" value="Tail_tube"/>
</dbReference>
<proteinExistence type="predicted"/>
<name>A0ABM8Q5X6_9BACT</name>
<evidence type="ECO:0000313" key="1">
    <source>
        <dbReference type="EMBL" id="CAD7288227.1"/>
    </source>
</evidence>
<reference evidence="1 2" key="1">
    <citation type="submission" date="2020-11" db="EMBL/GenBank/DDBJ databases">
        <authorList>
            <person name="Peeters C."/>
        </authorList>
    </citation>
    <scope>NUCLEOTIDE SEQUENCE [LARGE SCALE GENOMIC DNA]</scope>
    <source>
        <strain evidence="1 2">LMG 8286</strain>
    </source>
</reference>
<dbReference type="Proteomes" id="UP000789359">
    <property type="component" value="Unassembled WGS sequence"/>
</dbReference>